<dbReference type="Proteomes" id="UP000005237">
    <property type="component" value="Unassembled WGS sequence"/>
</dbReference>
<protein>
    <submittedName>
        <fullName evidence="1">Uncharacterized protein</fullName>
    </submittedName>
</protein>
<organism evidence="1 2">
    <name type="scientific">Caenorhabditis japonica</name>
    <dbReference type="NCBI Taxonomy" id="281687"/>
    <lineage>
        <taxon>Eukaryota</taxon>
        <taxon>Metazoa</taxon>
        <taxon>Ecdysozoa</taxon>
        <taxon>Nematoda</taxon>
        <taxon>Chromadorea</taxon>
        <taxon>Rhabditida</taxon>
        <taxon>Rhabditina</taxon>
        <taxon>Rhabditomorpha</taxon>
        <taxon>Rhabditoidea</taxon>
        <taxon>Rhabditidae</taxon>
        <taxon>Peloderinae</taxon>
        <taxon>Caenorhabditis</taxon>
    </lineage>
</organism>
<dbReference type="AlphaFoldDB" id="A0A8R1DZ21"/>
<dbReference type="InterPro" id="IPR052854">
    <property type="entry name" value="Serpentine_rcpt_epsilon"/>
</dbReference>
<evidence type="ECO:0000313" key="1">
    <source>
        <dbReference type="EnsemblMetazoa" id="CJA16230a.1"/>
    </source>
</evidence>
<name>A0A8R1DZ21_CAEJA</name>
<evidence type="ECO:0000313" key="2">
    <source>
        <dbReference type="Proteomes" id="UP000005237"/>
    </source>
</evidence>
<sequence>MSDCVVFCEPSTDTIHRSKLTVRYQLAENVKALRTFVPFVVIDNCISISYVFSMIFFQVDFNFDLEIHNVLGMNIAGTQADYFSQLKIQWLT</sequence>
<dbReference type="EnsemblMetazoa" id="CJA16230a.1">
    <property type="protein sequence ID" value="CJA16230a.1"/>
    <property type="gene ID" value="WBGene00135434"/>
</dbReference>
<dbReference type="PANTHER" id="PTHR47518">
    <property type="entry name" value="SERPENTINE RECEPTOR CLASS EPSILON-13-RELATED"/>
    <property type="match status" value="1"/>
</dbReference>
<reference evidence="2" key="1">
    <citation type="submission" date="2010-08" db="EMBL/GenBank/DDBJ databases">
        <authorList>
            <consortium name="Caenorhabditis japonica Sequencing Consortium"/>
            <person name="Wilson R.K."/>
        </authorList>
    </citation>
    <scope>NUCLEOTIDE SEQUENCE [LARGE SCALE GENOMIC DNA]</scope>
    <source>
        <strain evidence="2">DF5081</strain>
    </source>
</reference>
<accession>A0A8R1DZ21</accession>
<reference evidence="1" key="2">
    <citation type="submission" date="2022-06" db="UniProtKB">
        <authorList>
            <consortium name="EnsemblMetazoa"/>
        </authorList>
    </citation>
    <scope>IDENTIFICATION</scope>
    <source>
        <strain evidence="1">DF5081</strain>
    </source>
</reference>
<dbReference type="PANTHER" id="PTHR47518:SF9">
    <property type="entry name" value="SERPENTINE RECEPTOR, CLASS T"/>
    <property type="match status" value="1"/>
</dbReference>
<proteinExistence type="predicted"/>
<keyword evidence="2" id="KW-1185">Reference proteome</keyword>